<dbReference type="EMBL" id="QOQW01000020">
    <property type="protein sequence ID" value="RCK78674.1"/>
    <property type="molecule type" value="Genomic_DNA"/>
</dbReference>
<evidence type="ECO:0000313" key="2">
    <source>
        <dbReference type="Proteomes" id="UP000252355"/>
    </source>
</evidence>
<gene>
    <name evidence="1" type="ORF">OZSIB_1201</name>
</gene>
<organism evidence="1 2">
    <name type="scientific">Candidatus Ozemobacter sibiricus</name>
    <dbReference type="NCBI Taxonomy" id="2268124"/>
    <lineage>
        <taxon>Bacteria</taxon>
        <taxon>Candidatus Ozemobacteria</taxon>
        <taxon>Candidatus Ozemobacterales</taxon>
        <taxon>Candidatus Ozemobacteraceae</taxon>
        <taxon>Candidatus Ozemobacter</taxon>
    </lineage>
</organism>
<sequence>MPAPACGRWWPVLLVCLAWLASGGKAVGAAVPYETFRDPPLLGPPPEAQPPSPFQLKFDYESRTTADSTRKDYARPVYTMTSLDPVVQPWAYDKTFLSYETDLQLALKWTFTDTQFFDIKETLWYRHFRPEDRTSFTLDTQKVKSLDHLLNVTYGLAVGEADAFQLDYFHNAYRLPSFSICDYTSHLGKARFNHQIDEFAALGMEGTFEERQYHDDPSQDYREGALTVDFSKFLPERLRYIPVSNATRGDRETFERSPTGVDHRRVMEYYTHWTRKPGEDEPEARYRPEVTRGDLYVFLAGDFRTRERTTIDNGHFQPQGRLRIDYDVVRNVRVTLDEVYYKRRYEKESAAHHLFNHDSNRVSLRLTYRTDPRFTYYYTLSDERYRHDRYKEFDYRVDTFAFETWYWNGRSIASLHLRGDLTRYGSPRLYFCDSDRFQAVLGYDYPITPSFRLHLRDEWIDHDYHDFEDPLYSSYVRHTWRVAVEKVLSRSQGLELGYQYKRETHTLHPVNDQTEKSLFFSWLSHF</sequence>
<reference evidence="1 2" key="1">
    <citation type="submission" date="2018-05" db="EMBL/GenBank/DDBJ databases">
        <title>A metagenomic window into the 2 km-deep terrestrial subsurface aquifer revealed taxonomically and functionally diverse microbial community comprising novel uncultured bacterial lineages.</title>
        <authorList>
            <person name="Kadnikov V.V."/>
            <person name="Mardanov A.V."/>
            <person name="Beletsky A.V."/>
            <person name="Banks D."/>
            <person name="Pimenov N.V."/>
            <person name="Frank Y.A."/>
            <person name="Karnachuk O.V."/>
            <person name="Ravin N.V."/>
        </authorList>
    </citation>
    <scope>NUCLEOTIDE SEQUENCE [LARGE SCALE GENOMIC DNA]</scope>
    <source>
        <strain evidence="1">BY5</strain>
    </source>
</reference>
<evidence type="ECO:0000313" key="1">
    <source>
        <dbReference type="EMBL" id="RCK78674.1"/>
    </source>
</evidence>
<comment type="caution">
    <text evidence="1">The sequence shown here is derived from an EMBL/GenBank/DDBJ whole genome shotgun (WGS) entry which is preliminary data.</text>
</comment>
<accession>A0A367ZKQ0</accession>
<proteinExistence type="predicted"/>
<protein>
    <submittedName>
        <fullName evidence="1">Uncharacterized protein</fullName>
    </submittedName>
</protein>
<dbReference type="Proteomes" id="UP000252355">
    <property type="component" value="Unassembled WGS sequence"/>
</dbReference>
<dbReference type="AlphaFoldDB" id="A0A367ZKQ0"/>
<name>A0A367ZKQ0_9BACT</name>